<accession>A0A9W9Q435</accession>
<reference evidence="2" key="1">
    <citation type="submission" date="2022-12" db="EMBL/GenBank/DDBJ databases">
        <authorList>
            <person name="Petersen C."/>
        </authorList>
    </citation>
    <scope>NUCLEOTIDE SEQUENCE</scope>
    <source>
        <strain evidence="2">IBT 21472</strain>
    </source>
</reference>
<dbReference type="EMBL" id="JAPZBO010000002">
    <property type="protein sequence ID" value="KAJ5324220.1"/>
    <property type="molecule type" value="Genomic_DNA"/>
</dbReference>
<name>A0A9W9Q435_9EURO</name>
<feature type="region of interest" description="Disordered" evidence="1">
    <location>
        <begin position="24"/>
        <end position="44"/>
    </location>
</feature>
<dbReference type="AlphaFoldDB" id="A0A9W9Q435"/>
<gene>
    <name evidence="2" type="ORF">N7476_002820</name>
</gene>
<keyword evidence="3" id="KW-1185">Reference proteome</keyword>
<comment type="caution">
    <text evidence="2">The sequence shown here is derived from an EMBL/GenBank/DDBJ whole genome shotgun (WGS) entry which is preliminary data.</text>
</comment>
<evidence type="ECO:0000256" key="1">
    <source>
        <dbReference type="SAM" id="MobiDB-lite"/>
    </source>
</evidence>
<evidence type="ECO:0000313" key="3">
    <source>
        <dbReference type="Proteomes" id="UP001147746"/>
    </source>
</evidence>
<dbReference type="Proteomes" id="UP001147746">
    <property type="component" value="Unassembled WGS sequence"/>
</dbReference>
<proteinExistence type="predicted"/>
<protein>
    <submittedName>
        <fullName evidence="2">Uncharacterized protein</fullName>
    </submittedName>
</protein>
<sequence length="79" mass="8425">MARHLNEVARDLIHGLNCYCCPSNSDKERSPIELGPVPPTLPEERPAAEEAAAVQREAVEATKSLTVSFKNGEHGSAAG</sequence>
<evidence type="ECO:0000313" key="2">
    <source>
        <dbReference type="EMBL" id="KAJ5324220.1"/>
    </source>
</evidence>
<reference evidence="2" key="2">
    <citation type="journal article" date="2023" name="IMA Fungus">
        <title>Comparative genomic study of the Penicillium genus elucidates a diverse pangenome and 15 lateral gene transfer events.</title>
        <authorList>
            <person name="Petersen C."/>
            <person name="Sorensen T."/>
            <person name="Nielsen M.R."/>
            <person name="Sondergaard T.E."/>
            <person name="Sorensen J.L."/>
            <person name="Fitzpatrick D.A."/>
            <person name="Frisvad J.C."/>
            <person name="Nielsen K.L."/>
        </authorList>
    </citation>
    <scope>NUCLEOTIDE SEQUENCE</scope>
    <source>
        <strain evidence="2">IBT 21472</strain>
    </source>
</reference>
<organism evidence="2 3">
    <name type="scientific">Penicillium atrosanguineum</name>
    <dbReference type="NCBI Taxonomy" id="1132637"/>
    <lineage>
        <taxon>Eukaryota</taxon>
        <taxon>Fungi</taxon>
        <taxon>Dikarya</taxon>
        <taxon>Ascomycota</taxon>
        <taxon>Pezizomycotina</taxon>
        <taxon>Eurotiomycetes</taxon>
        <taxon>Eurotiomycetidae</taxon>
        <taxon>Eurotiales</taxon>
        <taxon>Aspergillaceae</taxon>
        <taxon>Penicillium</taxon>
    </lineage>
</organism>